<proteinExistence type="predicted"/>
<protein>
    <submittedName>
        <fullName evidence="1">Uncharacterized protein</fullName>
    </submittedName>
</protein>
<gene>
    <name evidence="1" type="ORF">S03H2_67475</name>
</gene>
<dbReference type="AlphaFoldDB" id="X1J505"/>
<reference evidence="1" key="1">
    <citation type="journal article" date="2014" name="Front. Microbiol.">
        <title>High frequency of phylogenetically diverse reductive dehalogenase-homologous genes in deep subseafloor sedimentary metagenomes.</title>
        <authorList>
            <person name="Kawai M."/>
            <person name="Futagami T."/>
            <person name="Toyoda A."/>
            <person name="Takaki Y."/>
            <person name="Nishi S."/>
            <person name="Hori S."/>
            <person name="Arai W."/>
            <person name="Tsubouchi T."/>
            <person name="Morono Y."/>
            <person name="Uchiyama I."/>
            <person name="Ito T."/>
            <person name="Fujiyama A."/>
            <person name="Inagaki F."/>
            <person name="Takami H."/>
        </authorList>
    </citation>
    <scope>NUCLEOTIDE SEQUENCE</scope>
    <source>
        <strain evidence="1">Expedition CK06-06</strain>
    </source>
</reference>
<feature type="non-terminal residue" evidence="1">
    <location>
        <position position="1"/>
    </location>
</feature>
<comment type="caution">
    <text evidence="1">The sequence shown here is derived from an EMBL/GenBank/DDBJ whole genome shotgun (WGS) entry which is preliminary data.</text>
</comment>
<accession>X1J505</accession>
<sequence>LAYSRTHRESVDWWISTSWAKAWALVAPWVVNFMTSNVIPEIISLNLGKSDLESIMLNHVLNSIKYCFSISFQTLK</sequence>
<name>X1J505_9ZZZZ</name>
<evidence type="ECO:0000313" key="1">
    <source>
        <dbReference type="EMBL" id="GAH76570.1"/>
    </source>
</evidence>
<dbReference type="EMBL" id="BARU01044184">
    <property type="protein sequence ID" value="GAH76570.1"/>
    <property type="molecule type" value="Genomic_DNA"/>
</dbReference>
<organism evidence="1">
    <name type="scientific">marine sediment metagenome</name>
    <dbReference type="NCBI Taxonomy" id="412755"/>
    <lineage>
        <taxon>unclassified sequences</taxon>
        <taxon>metagenomes</taxon>
        <taxon>ecological metagenomes</taxon>
    </lineage>
</organism>